<dbReference type="InterPro" id="IPR011576">
    <property type="entry name" value="Pyridox_Oxase_N"/>
</dbReference>
<evidence type="ECO:0000259" key="1">
    <source>
        <dbReference type="Pfam" id="PF01243"/>
    </source>
</evidence>
<feature type="domain" description="Pyridoxamine 5'-phosphate oxidase N-terminal" evidence="1">
    <location>
        <begin position="5"/>
        <end position="95"/>
    </location>
</feature>
<proteinExistence type="predicted"/>
<dbReference type="EMBL" id="JAIOUQ010000014">
    <property type="protein sequence ID" value="MBZ2166722.1"/>
    <property type="molecule type" value="Genomic_DNA"/>
</dbReference>
<dbReference type="Gene3D" id="2.30.110.10">
    <property type="entry name" value="Electron Transport, Fmn-binding Protein, Chain A"/>
    <property type="match status" value="1"/>
</dbReference>
<dbReference type="RefSeq" id="WP_223792264.1">
    <property type="nucleotide sequence ID" value="NZ_JAIOUQ010000014.1"/>
</dbReference>
<keyword evidence="3" id="KW-1185">Reference proteome</keyword>
<dbReference type="SUPFAM" id="SSF50475">
    <property type="entry name" value="FMN-binding split barrel"/>
    <property type="match status" value="1"/>
</dbReference>
<dbReference type="InterPro" id="IPR052917">
    <property type="entry name" value="Stress-Dev_Protein"/>
</dbReference>
<evidence type="ECO:0000313" key="2">
    <source>
        <dbReference type="EMBL" id="MBZ2166722.1"/>
    </source>
</evidence>
<name>A0A8T5URP8_9EURY</name>
<dbReference type="PANTHER" id="PTHR34818">
    <property type="entry name" value="PROTEIN BLI-3"/>
    <property type="match status" value="1"/>
</dbReference>
<accession>A0A8T5URP8</accession>
<dbReference type="InterPro" id="IPR012349">
    <property type="entry name" value="Split_barrel_FMN-bd"/>
</dbReference>
<protein>
    <submittedName>
        <fullName evidence="2">Pyridoxamine 5'-phosphate oxidase family protein</fullName>
    </submittedName>
</protein>
<sequence>MNFEECIKFANDTPVCYLATVDGDQPRVRALGFWFADKNGFHFQIGDVKEMYGQLKANPKVEACFWQPDEQTGTMMRVAGEIEFVDDIELKKKVLEDRPFLKEFGMTFDHPGLIIFRIAKGEAYFWTMKTNFEPKKMIKFGD</sequence>
<dbReference type="Pfam" id="PF01243">
    <property type="entry name" value="PNPOx_N"/>
    <property type="match status" value="1"/>
</dbReference>
<dbReference type="AlphaFoldDB" id="A0A8T5URP8"/>
<comment type="caution">
    <text evidence="2">The sequence shown here is derived from an EMBL/GenBank/DDBJ whole genome shotgun (WGS) entry which is preliminary data.</text>
</comment>
<evidence type="ECO:0000313" key="3">
    <source>
        <dbReference type="Proteomes" id="UP000825933"/>
    </source>
</evidence>
<reference evidence="3" key="1">
    <citation type="journal article" date="2022" name="Microbiol. Resour. Announc.">
        <title>Draft Genome Sequence of a Methanogenic Archaeon from West Spitsbergen Permafrost.</title>
        <authorList>
            <person name="Trubitsyn V."/>
            <person name="Rivkina E."/>
            <person name="Shcherbakova V."/>
        </authorList>
    </citation>
    <scope>NUCLEOTIDE SEQUENCE [LARGE SCALE GENOMIC DNA]</scope>
    <source>
        <strain evidence="3">VT</strain>
    </source>
</reference>
<dbReference type="PANTHER" id="PTHR34818:SF1">
    <property type="entry name" value="PROTEIN BLI-3"/>
    <property type="match status" value="1"/>
</dbReference>
<organism evidence="2 3">
    <name type="scientific">Methanobacterium spitsbergense</name>
    <dbReference type="NCBI Taxonomy" id="2874285"/>
    <lineage>
        <taxon>Archaea</taxon>
        <taxon>Methanobacteriati</taxon>
        <taxon>Methanobacteriota</taxon>
        <taxon>Methanomada group</taxon>
        <taxon>Methanobacteria</taxon>
        <taxon>Methanobacteriales</taxon>
        <taxon>Methanobacteriaceae</taxon>
        <taxon>Methanobacterium</taxon>
    </lineage>
</organism>
<gene>
    <name evidence="2" type="ORF">K8N75_11815</name>
</gene>
<dbReference type="Proteomes" id="UP000825933">
    <property type="component" value="Unassembled WGS sequence"/>
</dbReference>